<dbReference type="EMBL" id="GBXM01041004">
    <property type="protein sequence ID" value="JAH67573.1"/>
    <property type="molecule type" value="Transcribed_RNA"/>
</dbReference>
<accession>A0A0E9URH5</accession>
<dbReference type="AlphaFoldDB" id="A0A0E9URH5"/>
<evidence type="ECO:0000313" key="1">
    <source>
        <dbReference type="EMBL" id="JAH67573.1"/>
    </source>
</evidence>
<proteinExistence type="predicted"/>
<organism evidence="1">
    <name type="scientific">Anguilla anguilla</name>
    <name type="common">European freshwater eel</name>
    <name type="synonym">Muraena anguilla</name>
    <dbReference type="NCBI Taxonomy" id="7936"/>
    <lineage>
        <taxon>Eukaryota</taxon>
        <taxon>Metazoa</taxon>
        <taxon>Chordata</taxon>
        <taxon>Craniata</taxon>
        <taxon>Vertebrata</taxon>
        <taxon>Euteleostomi</taxon>
        <taxon>Actinopterygii</taxon>
        <taxon>Neopterygii</taxon>
        <taxon>Teleostei</taxon>
        <taxon>Anguilliformes</taxon>
        <taxon>Anguillidae</taxon>
        <taxon>Anguilla</taxon>
    </lineage>
</organism>
<reference evidence="1" key="2">
    <citation type="journal article" date="2015" name="Fish Shellfish Immunol.">
        <title>Early steps in the European eel (Anguilla anguilla)-Vibrio vulnificus interaction in the gills: Role of the RtxA13 toxin.</title>
        <authorList>
            <person name="Callol A."/>
            <person name="Pajuelo D."/>
            <person name="Ebbesson L."/>
            <person name="Teles M."/>
            <person name="MacKenzie S."/>
            <person name="Amaro C."/>
        </authorList>
    </citation>
    <scope>NUCLEOTIDE SEQUENCE</scope>
</reference>
<name>A0A0E9URH5_ANGAN</name>
<reference evidence="1" key="1">
    <citation type="submission" date="2014-11" db="EMBL/GenBank/DDBJ databases">
        <authorList>
            <person name="Amaro Gonzalez C."/>
        </authorList>
    </citation>
    <scope>NUCLEOTIDE SEQUENCE</scope>
</reference>
<sequence length="34" mass="3852">MSTPLCRKCVVLSFNVIYRFYHGANSQCCPGNEL</sequence>
<protein>
    <submittedName>
        <fullName evidence="1">Uncharacterized protein</fullName>
    </submittedName>
</protein>